<comment type="caution">
    <text evidence="1">The sequence shown here is derived from an EMBL/GenBank/DDBJ whole genome shotgun (WGS) entry which is preliminary data.</text>
</comment>
<reference evidence="1" key="1">
    <citation type="journal article" date="2019" name="Sci. Rep.">
        <title>Draft genome of Tanacetum cinerariifolium, the natural source of mosquito coil.</title>
        <authorList>
            <person name="Yamashiro T."/>
            <person name="Shiraishi A."/>
            <person name="Satake H."/>
            <person name="Nakayama K."/>
        </authorList>
    </citation>
    <scope>NUCLEOTIDE SEQUENCE</scope>
</reference>
<name>A0A699HS31_TANCI</name>
<dbReference type="AlphaFoldDB" id="A0A699HS31"/>
<protein>
    <submittedName>
        <fullName evidence="1">Uncharacterized protein</fullName>
    </submittedName>
</protein>
<feature type="non-terminal residue" evidence="1">
    <location>
        <position position="160"/>
    </location>
</feature>
<accession>A0A699HS31</accession>
<dbReference type="EMBL" id="BKCJ010206172">
    <property type="protein sequence ID" value="GEY75072.1"/>
    <property type="molecule type" value="Genomic_DNA"/>
</dbReference>
<organism evidence="1">
    <name type="scientific">Tanacetum cinerariifolium</name>
    <name type="common">Dalmatian daisy</name>
    <name type="synonym">Chrysanthemum cinerariifolium</name>
    <dbReference type="NCBI Taxonomy" id="118510"/>
    <lineage>
        <taxon>Eukaryota</taxon>
        <taxon>Viridiplantae</taxon>
        <taxon>Streptophyta</taxon>
        <taxon>Embryophyta</taxon>
        <taxon>Tracheophyta</taxon>
        <taxon>Spermatophyta</taxon>
        <taxon>Magnoliopsida</taxon>
        <taxon>eudicotyledons</taxon>
        <taxon>Gunneridae</taxon>
        <taxon>Pentapetalae</taxon>
        <taxon>asterids</taxon>
        <taxon>campanulids</taxon>
        <taxon>Asterales</taxon>
        <taxon>Asteraceae</taxon>
        <taxon>Asteroideae</taxon>
        <taxon>Anthemideae</taxon>
        <taxon>Anthemidinae</taxon>
        <taxon>Tanacetum</taxon>
    </lineage>
</organism>
<gene>
    <name evidence="1" type="ORF">Tci_447046</name>
</gene>
<evidence type="ECO:0000313" key="1">
    <source>
        <dbReference type="EMBL" id="GEY75072.1"/>
    </source>
</evidence>
<sequence length="160" mass="17208">MLPDNMFLRTSNFIRLLRLSRSGGKVSVKDYGGSAIICCYGGGGGGGEEEEGGVMMEIGHWGSGAWGGGNFLYIVKEIVNKEISGCKWLSEYCSIDATICRYLSGTAFNNLRTNVSSSIVCPRLTALFTKVVSFVVKASIVTSSFMCSISNSDLRVCNRA</sequence>
<proteinExistence type="predicted"/>